<dbReference type="EMBL" id="PJND01000007">
    <property type="protein sequence ID" value="PKW29372.1"/>
    <property type="molecule type" value="Genomic_DNA"/>
</dbReference>
<accession>A0A497V341</accession>
<dbReference type="PRINTS" id="PR00111">
    <property type="entry name" value="ABHYDROLASE"/>
</dbReference>
<sequence>MLYSRIEGEGRPLLILHGFLGMSDNWKTFAGQIATEGFQLHILDLRNHGRSFHSDVFTYEAMVQDVLEYCEGHGLDKVSILGHSMGGKVAMFFATTYPEKVEKLIVADIGPKYYRPHHQDILAGLNAVDLSQKPDRAQVEEILKGYVSDFGTRQFLMKSLYWIEPGQLAFRFNLPVFNEYIDNIGKALPDNAVFEKPTLFLRGGNSNYIKDEDFEMIRHHFPNSEIKTIPNAGHWLHAENPKDFYSESIQYLLQ</sequence>
<dbReference type="InterPro" id="IPR029058">
    <property type="entry name" value="AB_hydrolase_fold"/>
</dbReference>
<dbReference type="SUPFAM" id="SSF53474">
    <property type="entry name" value="alpha/beta-Hydrolases"/>
    <property type="match status" value="1"/>
</dbReference>
<comment type="caution">
    <text evidence="4">The sequence shown here is derived from an EMBL/GenBank/DDBJ whole genome shotgun (WGS) entry which is preliminary data.</text>
</comment>
<dbReference type="Pfam" id="PF00561">
    <property type="entry name" value="Abhydrolase_1"/>
    <property type="match status" value="1"/>
</dbReference>
<dbReference type="Gene3D" id="3.40.50.1820">
    <property type="entry name" value="alpha/beta hydrolase"/>
    <property type="match status" value="1"/>
</dbReference>
<reference evidence="3 5" key="1">
    <citation type="submission" date="2017-12" db="EMBL/GenBank/DDBJ databases">
        <title>Genomic Encyclopedia of Type Strains, Phase III (KMG-III): the genomes of soil and plant-associated and newly described type strains.</title>
        <authorList>
            <person name="Whitman W."/>
        </authorList>
    </citation>
    <scope>NUCLEOTIDE SEQUENCE [LARGE SCALE GENOMIC DNA]</scope>
    <source>
        <strain evidence="3 5">IP-10</strain>
    </source>
</reference>
<dbReference type="EMBL" id="RCCB01000010">
    <property type="protein sequence ID" value="RLJ35128.1"/>
    <property type="molecule type" value="Genomic_DNA"/>
</dbReference>
<keyword evidence="1" id="KW-0378">Hydrolase</keyword>
<keyword evidence="5" id="KW-1185">Reference proteome</keyword>
<dbReference type="InterPro" id="IPR000073">
    <property type="entry name" value="AB_hydrolase_1"/>
</dbReference>
<dbReference type="PRINTS" id="PR00412">
    <property type="entry name" value="EPOXHYDRLASE"/>
</dbReference>
<dbReference type="Proteomes" id="UP000233767">
    <property type="component" value="Unassembled WGS sequence"/>
</dbReference>
<evidence type="ECO:0000313" key="4">
    <source>
        <dbReference type="EMBL" id="RLJ35128.1"/>
    </source>
</evidence>
<gene>
    <name evidence="3" type="ORF">B0G92_1005</name>
    <name evidence="4" type="ORF">CLV50_0500</name>
</gene>
<evidence type="ECO:0000259" key="2">
    <source>
        <dbReference type="Pfam" id="PF00561"/>
    </source>
</evidence>
<dbReference type="PANTHER" id="PTHR46118:SF4">
    <property type="entry name" value="PROTEIN ABHD11"/>
    <property type="match status" value="1"/>
</dbReference>
<evidence type="ECO:0000313" key="5">
    <source>
        <dbReference type="Proteomes" id="UP000233767"/>
    </source>
</evidence>
<name>A0A497V341_9FLAO</name>
<proteinExistence type="predicted"/>
<evidence type="ECO:0000313" key="3">
    <source>
        <dbReference type="EMBL" id="PKW29372.1"/>
    </source>
</evidence>
<evidence type="ECO:0000256" key="1">
    <source>
        <dbReference type="ARBA" id="ARBA00022801"/>
    </source>
</evidence>
<dbReference type="AlphaFoldDB" id="A0A497V341"/>
<dbReference type="GO" id="GO:0016787">
    <property type="term" value="F:hydrolase activity"/>
    <property type="evidence" value="ECO:0007669"/>
    <property type="project" value="UniProtKB-KW"/>
</dbReference>
<dbReference type="InterPro" id="IPR000639">
    <property type="entry name" value="Epox_hydrolase-like"/>
</dbReference>
<dbReference type="PANTHER" id="PTHR46118">
    <property type="entry name" value="PROTEIN ABHD11"/>
    <property type="match status" value="1"/>
</dbReference>
<feature type="domain" description="AB hydrolase-1" evidence="2">
    <location>
        <begin position="12"/>
        <end position="117"/>
    </location>
</feature>
<protein>
    <submittedName>
        <fullName evidence="4">Pimeloyl-ACP methyl ester carboxylesterase</fullName>
    </submittedName>
</protein>
<dbReference type="Proteomes" id="UP000275027">
    <property type="component" value="Unassembled WGS sequence"/>
</dbReference>
<dbReference type="RefSeq" id="WP_101471290.1">
    <property type="nucleotide sequence ID" value="NZ_PJND01000007.1"/>
</dbReference>
<reference evidence="4 6" key="2">
    <citation type="submission" date="2018-10" db="EMBL/GenBank/DDBJ databases">
        <title>Genomic Encyclopedia of Archaeal and Bacterial Type Strains, Phase II (KMG-II): from individual species to whole genera.</title>
        <authorList>
            <person name="Goeker M."/>
        </authorList>
    </citation>
    <scope>NUCLEOTIDE SEQUENCE [LARGE SCALE GENOMIC DNA]</scope>
    <source>
        <strain evidence="4 6">DSM 21886</strain>
    </source>
</reference>
<evidence type="ECO:0000313" key="6">
    <source>
        <dbReference type="Proteomes" id="UP000275027"/>
    </source>
</evidence>
<organism evidence="4 6">
    <name type="scientific">Flavobacterium lindanitolerans</name>
    <dbReference type="NCBI Taxonomy" id="428988"/>
    <lineage>
        <taxon>Bacteria</taxon>
        <taxon>Pseudomonadati</taxon>
        <taxon>Bacteroidota</taxon>
        <taxon>Flavobacteriia</taxon>
        <taxon>Flavobacteriales</taxon>
        <taxon>Flavobacteriaceae</taxon>
        <taxon>Flavobacterium</taxon>
    </lineage>
</organism>